<evidence type="ECO:0000256" key="1">
    <source>
        <dbReference type="SAM" id="MobiDB-lite"/>
    </source>
</evidence>
<geneLocation type="plasmid" evidence="3">
    <name>pUJ-84KPC</name>
</geneLocation>
<proteinExistence type="predicted"/>
<feature type="compositionally biased region" description="Basic and acidic residues" evidence="1">
    <location>
        <begin position="38"/>
        <end position="51"/>
    </location>
</feature>
<protein>
    <recommendedName>
        <fullName evidence="2">Transposase IS4-like domain-containing protein</fullName>
    </recommendedName>
</protein>
<dbReference type="GO" id="GO:0004803">
    <property type="term" value="F:transposase activity"/>
    <property type="evidence" value="ECO:0007669"/>
    <property type="project" value="InterPro"/>
</dbReference>
<accession>A0A2P1BPP9</accession>
<dbReference type="GO" id="GO:0006313">
    <property type="term" value="P:DNA transposition"/>
    <property type="evidence" value="ECO:0007669"/>
    <property type="project" value="InterPro"/>
</dbReference>
<evidence type="ECO:0000313" key="3">
    <source>
        <dbReference type="EMBL" id="AVI43715.1"/>
    </source>
</evidence>
<feature type="region of interest" description="Disordered" evidence="1">
    <location>
        <begin position="38"/>
        <end position="57"/>
    </location>
</feature>
<sequence>MKRTRPGAQRRRWPPASPSGWLGQGRWLVQTRVCVPDDRDQESFTDPDSRIMKHAGGGSEQSYNGYTAVDAEHQIIVAAELTNCAADSQALLGMLAAVQANTGEMPAQTLADAGFRSEAVLAKVADHHGDVIVALGREDVKMPRSMPRPIRIRRRLRRN</sequence>
<name>A0A2P1BPP9_KLEPN</name>
<organism evidence="3">
    <name type="scientific">Klebsiella pneumoniae</name>
    <dbReference type="NCBI Taxonomy" id="573"/>
    <lineage>
        <taxon>Bacteria</taxon>
        <taxon>Pseudomonadati</taxon>
        <taxon>Pseudomonadota</taxon>
        <taxon>Gammaproteobacteria</taxon>
        <taxon>Enterobacterales</taxon>
        <taxon>Enterobacteriaceae</taxon>
        <taxon>Klebsiella/Raoultella group</taxon>
        <taxon>Klebsiella</taxon>
        <taxon>Klebsiella pneumoniae complex</taxon>
    </lineage>
</organism>
<feature type="compositionally biased region" description="Basic residues" evidence="1">
    <location>
        <begin position="1"/>
        <end position="13"/>
    </location>
</feature>
<dbReference type="EMBL" id="MG700550">
    <property type="protein sequence ID" value="AVI43715.1"/>
    <property type="molecule type" value="Genomic_DNA"/>
</dbReference>
<feature type="domain" description="Transposase IS4-like" evidence="2">
    <location>
        <begin position="52"/>
        <end position="145"/>
    </location>
</feature>
<keyword evidence="3" id="KW-0614">Plasmid</keyword>
<feature type="region of interest" description="Disordered" evidence="1">
    <location>
        <begin position="1"/>
        <end position="23"/>
    </location>
</feature>
<dbReference type="PANTHER" id="PTHR33408">
    <property type="entry name" value="TRANSPOSASE"/>
    <property type="match status" value="1"/>
</dbReference>
<dbReference type="AlphaFoldDB" id="A0A2P1BPP9"/>
<evidence type="ECO:0000259" key="2">
    <source>
        <dbReference type="Pfam" id="PF01609"/>
    </source>
</evidence>
<dbReference type="InterPro" id="IPR002559">
    <property type="entry name" value="Transposase_11"/>
</dbReference>
<reference evidence="3" key="1">
    <citation type="submission" date="2017-12" db="EMBL/GenBank/DDBJ databases">
        <title>Insights into the successfully spreading KPC-encoding IncII plasmids.</title>
        <authorList>
            <person name="Brandt C."/>
            <person name="Pletz M.W."/>
            <person name="Makarewicz O."/>
        </authorList>
    </citation>
    <scope>NUCLEOTIDE SEQUENCE</scope>
    <source>
        <strain evidence="3">St015788/2</strain>
        <plasmid evidence="3">pUJ-84KPC</plasmid>
    </source>
</reference>
<dbReference type="GO" id="GO:0003677">
    <property type="term" value="F:DNA binding"/>
    <property type="evidence" value="ECO:0007669"/>
    <property type="project" value="InterPro"/>
</dbReference>
<dbReference type="Pfam" id="PF01609">
    <property type="entry name" value="DDE_Tnp_1"/>
    <property type="match status" value="1"/>
</dbReference>